<feature type="compositionally biased region" description="Pro residues" evidence="1">
    <location>
        <begin position="239"/>
        <end position="249"/>
    </location>
</feature>
<feature type="region of interest" description="Disordered" evidence="1">
    <location>
        <begin position="233"/>
        <end position="342"/>
    </location>
</feature>
<feature type="compositionally biased region" description="Polar residues" evidence="1">
    <location>
        <begin position="818"/>
        <end position="827"/>
    </location>
</feature>
<dbReference type="Pfam" id="PF00561">
    <property type="entry name" value="Abhydrolase_1"/>
    <property type="match status" value="1"/>
</dbReference>
<feature type="region of interest" description="Disordered" evidence="1">
    <location>
        <begin position="756"/>
        <end position="843"/>
    </location>
</feature>
<evidence type="ECO:0000313" key="3">
    <source>
        <dbReference type="EMBL" id="THH32016.1"/>
    </source>
</evidence>
<name>A0A4S4MZP1_9APHY</name>
<evidence type="ECO:0000259" key="2">
    <source>
        <dbReference type="Pfam" id="PF00561"/>
    </source>
</evidence>
<feature type="region of interest" description="Disordered" evidence="1">
    <location>
        <begin position="420"/>
        <end position="472"/>
    </location>
</feature>
<feature type="compositionally biased region" description="Basic residues" evidence="1">
    <location>
        <begin position="286"/>
        <end position="295"/>
    </location>
</feature>
<dbReference type="InterPro" id="IPR050471">
    <property type="entry name" value="AB_hydrolase"/>
</dbReference>
<dbReference type="AlphaFoldDB" id="A0A4S4MZP1"/>
<evidence type="ECO:0000256" key="1">
    <source>
        <dbReference type="SAM" id="MobiDB-lite"/>
    </source>
</evidence>
<proteinExistence type="predicted"/>
<feature type="domain" description="AB hydrolase-1" evidence="2">
    <location>
        <begin position="549"/>
        <end position="632"/>
    </location>
</feature>
<organism evidence="3 4">
    <name type="scientific">Antrodiella citrinella</name>
    <dbReference type="NCBI Taxonomy" id="2447956"/>
    <lineage>
        <taxon>Eukaryota</taxon>
        <taxon>Fungi</taxon>
        <taxon>Dikarya</taxon>
        <taxon>Basidiomycota</taxon>
        <taxon>Agaricomycotina</taxon>
        <taxon>Agaricomycetes</taxon>
        <taxon>Polyporales</taxon>
        <taxon>Steccherinaceae</taxon>
        <taxon>Antrodiella</taxon>
    </lineage>
</organism>
<comment type="caution">
    <text evidence="3">The sequence shown here is derived from an EMBL/GenBank/DDBJ whole genome shotgun (WGS) entry which is preliminary data.</text>
</comment>
<keyword evidence="4" id="KW-1185">Reference proteome</keyword>
<dbReference type="SUPFAM" id="SSF53474">
    <property type="entry name" value="alpha/beta-Hydrolases"/>
    <property type="match status" value="1"/>
</dbReference>
<dbReference type="OrthoDB" id="435520at2759"/>
<feature type="region of interest" description="Disordered" evidence="1">
    <location>
        <begin position="862"/>
        <end position="926"/>
    </location>
</feature>
<feature type="compositionally biased region" description="Polar residues" evidence="1">
    <location>
        <begin position="701"/>
        <end position="714"/>
    </location>
</feature>
<dbReference type="Gene3D" id="3.40.50.1820">
    <property type="entry name" value="alpha/beta hydrolase"/>
    <property type="match status" value="2"/>
</dbReference>
<feature type="compositionally biased region" description="Pro residues" evidence="1">
    <location>
        <begin position="326"/>
        <end position="340"/>
    </location>
</feature>
<sequence>MPSSSSPALQQRKATKKASFLSLRREKKSAEPVVASSSANDGPVSPSSFQFEEISRPVPSRPMPLGGHRSRSANKSLCSIPDDSSSKRRSREKEKEKERRDTRVSRDSQQEEEDNYDFPTAEDAASWIEPEAWARPRSRSGPSRKSDNEPPVPFLNRSIKYPFRDSGSSSQFEPPPQTPRDDMSFRDSLFNLPVMVAAPVSGVEAMDALVDGMNGFGGEDAIFYGSRPKFSKSGHHPLYHPPLPTPPPGITLGGGKPRSSPRQRHSSDDDESTHTRETGRSQTSSHRSKASRKPSSRTLTKASLKSKRSQESINSFSDSSVNDEPAPSPPPSPPSPPPPVQKAVIPSISEIIRTHAPLSQQVRTRSALSRKSSSLLEAKATPSVPPPVTDEETDLVSRSSVDTIAEEVRLTVRSHVRHSMISPPPMRSIFTHAPSSLGHGDERGTPSPGGHDSRRESSIYSYSTSSDQAAMPPLDLSTLTKANINSPSQNIAQYLRSSRLTSLLTLSRSPHSSRESPLSVSFSDLGSPTGVPLVVFLGLGCVRHLMGLYDEMAECLGVRLITIDRWGLGRTSTPRSKSARGIAEWASVVEEVLDRLNIDQCSVMAHSAGAPYALAFANKFPERIRGDVCLLAPWVGGGEGAGYKWLKYVPNGILKTAQAAEWKVQAWMLGKPPTLAYEGIGFDVKTPVQSTPQLPYMSHPISPQTPTSPMSLQHESPVHRPSPSSLQAEPRPSMSSGIFSDFDDLRDFDGRFESMSTLGRRRSSGSGRSRTVSELPAFSRKPSRGFLNRLKGGIGGGSPNQSSDPPPSGGRRLKALRSMSSLKSRASGTPAKKARPPSLPQSPVADIGLCLEGVEWNDTIRAKSHSTPPAKMPKSEVVSPDRSAESLFDNTRAGGRRSMSFCAPRSPVPILPASPVTPTQETTSTSADPELSYQASLGNALIAASHAESSKGTHADLLQILNHDRQPWGFSYSAYPHSARVWYGDRDERIPESAVRWMESAMGPGKCQVKVIKGADHALMFKSAVVVEVMEYISECWQHD</sequence>
<gene>
    <name evidence="3" type="ORF">EUX98_g2186</name>
</gene>
<protein>
    <recommendedName>
        <fullName evidence="2">AB hydrolase-1 domain-containing protein</fullName>
    </recommendedName>
</protein>
<feature type="compositionally biased region" description="Polar residues" evidence="1">
    <location>
        <begin position="916"/>
        <end position="926"/>
    </location>
</feature>
<feature type="compositionally biased region" description="Low complexity" evidence="1">
    <location>
        <begin position="365"/>
        <end position="380"/>
    </location>
</feature>
<dbReference type="PANTHER" id="PTHR43433:SF10">
    <property type="entry name" value="AB HYDROLASE-1 DOMAIN-CONTAINING PROTEIN"/>
    <property type="match status" value="1"/>
</dbReference>
<feature type="region of interest" description="Disordered" evidence="1">
    <location>
        <begin position="1"/>
        <end position="185"/>
    </location>
</feature>
<feature type="region of interest" description="Disordered" evidence="1">
    <location>
        <begin position="355"/>
        <end position="399"/>
    </location>
</feature>
<feature type="compositionally biased region" description="Polar residues" evidence="1">
    <location>
        <begin position="311"/>
        <end position="322"/>
    </location>
</feature>
<feature type="compositionally biased region" description="Polar residues" evidence="1">
    <location>
        <begin position="35"/>
        <end position="50"/>
    </location>
</feature>
<dbReference type="Proteomes" id="UP000308730">
    <property type="component" value="Unassembled WGS sequence"/>
</dbReference>
<dbReference type="InterPro" id="IPR029058">
    <property type="entry name" value="AB_hydrolase_fold"/>
</dbReference>
<evidence type="ECO:0000313" key="4">
    <source>
        <dbReference type="Proteomes" id="UP000308730"/>
    </source>
</evidence>
<dbReference type="EMBL" id="SGPM01000032">
    <property type="protein sequence ID" value="THH32016.1"/>
    <property type="molecule type" value="Genomic_DNA"/>
</dbReference>
<accession>A0A4S4MZP1</accession>
<reference evidence="3 4" key="1">
    <citation type="submission" date="2019-02" db="EMBL/GenBank/DDBJ databases">
        <title>Genome sequencing of the rare red list fungi Antrodiella citrinella (Flaviporus citrinellus).</title>
        <authorList>
            <person name="Buettner E."/>
            <person name="Kellner H."/>
        </authorList>
    </citation>
    <scope>NUCLEOTIDE SEQUENCE [LARGE SCALE GENOMIC DNA]</scope>
    <source>
        <strain evidence="3 4">DSM 108506</strain>
    </source>
</reference>
<feature type="compositionally biased region" description="Polar residues" evidence="1">
    <location>
        <begin position="722"/>
        <end position="738"/>
    </location>
</feature>
<feature type="region of interest" description="Disordered" evidence="1">
    <location>
        <begin position="693"/>
        <end position="740"/>
    </location>
</feature>
<dbReference type="PANTHER" id="PTHR43433">
    <property type="entry name" value="HYDROLASE, ALPHA/BETA FOLD FAMILY PROTEIN"/>
    <property type="match status" value="1"/>
</dbReference>
<feature type="compositionally biased region" description="Basic and acidic residues" evidence="1">
    <location>
        <begin position="91"/>
        <end position="109"/>
    </location>
</feature>
<dbReference type="InterPro" id="IPR000073">
    <property type="entry name" value="AB_hydrolase_1"/>
</dbReference>